<feature type="domain" description="PAS" evidence="15">
    <location>
        <begin position="358"/>
        <end position="415"/>
    </location>
</feature>
<feature type="transmembrane region" description="Helical" evidence="12">
    <location>
        <begin position="282"/>
        <end position="300"/>
    </location>
</feature>
<dbReference type="Gene3D" id="1.10.287.130">
    <property type="match status" value="1"/>
</dbReference>
<dbReference type="RefSeq" id="WP_284352861.1">
    <property type="nucleotide sequence ID" value="NZ_BRXS01000010.1"/>
</dbReference>
<keyword evidence="18" id="KW-1185">Reference proteome</keyword>
<dbReference type="Proteomes" id="UP001161325">
    <property type="component" value="Unassembled WGS sequence"/>
</dbReference>
<accession>A0AA37QMA5</accession>
<keyword evidence="6" id="KW-0808">Transferase</keyword>
<dbReference type="Gene3D" id="6.10.340.10">
    <property type="match status" value="1"/>
</dbReference>
<dbReference type="Gene3D" id="3.40.50.2300">
    <property type="match status" value="1"/>
</dbReference>
<evidence type="ECO:0000256" key="6">
    <source>
        <dbReference type="ARBA" id="ARBA00022679"/>
    </source>
</evidence>
<dbReference type="Pfam" id="PF02743">
    <property type="entry name" value="dCache_1"/>
    <property type="match status" value="1"/>
</dbReference>
<evidence type="ECO:0000259" key="16">
    <source>
        <dbReference type="PROSITE" id="PS50885"/>
    </source>
</evidence>
<keyword evidence="9 12" id="KW-1133">Transmembrane helix</keyword>
<evidence type="ECO:0000256" key="8">
    <source>
        <dbReference type="ARBA" id="ARBA00022777"/>
    </source>
</evidence>
<dbReference type="GO" id="GO:0000155">
    <property type="term" value="F:phosphorelay sensor kinase activity"/>
    <property type="evidence" value="ECO:0007669"/>
    <property type="project" value="InterPro"/>
</dbReference>
<dbReference type="InterPro" id="IPR003660">
    <property type="entry name" value="HAMP_dom"/>
</dbReference>
<dbReference type="InterPro" id="IPR004358">
    <property type="entry name" value="Sig_transdc_His_kin-like_C"/>
</dbReference>
<dbReference type="EMBL" id="BRXS01000010">
    <property type="protein sequence ID" value="GLC28463.1"/>
    <property type="molecule type" value="Genomic_DNA"/>
</dbReference>
<dbReference type="SUPFAM" id="SSF47384">
    <property type="entry name" value="Homodimeric domain of signal transducing histidine kinase"/>
    <property type="match status" value="1"/>
</dbReference>
<organism evidence="17 18">
    <name type="scientific">Roseisolibacter agri</name>
    <dbReference type="NCBI Taxonomy" id="2014610"/>
    <lineage>
        <taxon>Bacteria</taxon>
        <taxon>Pseudomonadati</taxon>
        <taxon>Gemmatimonadota</taxon>
        <taxon>Gemmatimonadia</taxon>
        <taxon>Gemmatimonadales</taxon>
        <taxon>Gemmatimonadaceae</taxon>
        <taxon>Roseisolibacter</taxon>
    </lineage>
</organism>
<dbReference type="SUPFAM" id="SSF55874">
    <property type="entry name" value="ATPase domain of HSP90 chaperone/DNA topoisomerase II/histidine kinase"/>
    <property type="match status" value="1"/>
</dbReference>
<dbReference type="PROSITE" id="PS50112">
    <property type="entry name" value="PAS"/>
    <property type="match status" value="1"/>
</dbReference>
<evidence type="ECO:0000256" key="3">
    <source>
        <dbReference type="ARBA" id="ARBA00012438"/>
    </source>
</evidence>
<evidence type="ECO:0000259" key="15">
    <source>
        <dbReference type="PROSITE" id="PS50112"/>
    </source>
</evidence>
<dbReference type="InterPro" id="IPR005467">
    <property type="entry name" value="His_kinase_dom"/>
</dbReference>
<sequence length="885" mass="94325">MRGQMVLLVITVVTPFLALSALRARERAVRAREAAEAGALAAARLVRGQVQDRAHSIQTLLAASAHAVRPTAAAAAVNDTVLASVMRGLTGADAVSNLWVFDTAGSNVGTSRRPLPARASIFAGDRPYFRQTLRTNGPVVSDPLRGRPDSTRWSVNFTHPIRGADGAAAGVIIGTVGLRSFERTFAQAPLPDGATATLTDAQGIVLGRSRDAAAWVGRPLHRGAGAGATAMGAEGVVEMTGRGGIRQLVAHTAIPELGWRVFVSVPSRAALAGVDRELRRDVGLALATLVVSLLLAVAVGRRLVRPLEALADDAQSLSAGEVPKRVLVDAPGELGTLADAFHEMAATIAARTAALHRSEQRYRLLFDASPLPIYVVDLGTYRFLAVNDAAVTQYGWSRAEFAAQTLLDIRPPEERLRFLSAARSLGMAQSFNDRANAGVWRHLRKDGSTIDVEIFTAITEYEGRPARLSVAIDVTARRLAERALQESQEQLRRAQKMEALGRFAGGIAHDFNNLLTGILGYCDLALADLAPNAQEREDFEAIRVAAQRAASLTGQILAFSRGHVVQPVPLDLNEVLAGLESMLARVIGEHIRLTGLRDPALHAVLADPGQLEQVIVNLALNARDAMPDGGTLTIGTRNVHVEAHDPAHPGVAAGDWVVLELRDTGIGMDAETQARIFEPFFTTKERGKGTGLGLATVYGIVRQAGGAVQVRSAPGAGSVFTLYLPRTTVAPEARRPEHASGDVRGGSETVLLVEDEDAVRAIARETLARRGYDVLMASDGPGAVALARRHPTPIHLLLTDVIMPGMHGRELAETLLRDRPGMRVLFMSGYTEDEVLHRGISTEALAFIAKPFTPDALAARVRDVLDARDDEAVLEAAPSLVRAGS</sequence>
<dbReference type="PROSITE" id="PS50110">
    <property type="entry name" value="RESPONSE_REGULATORY"/>
    <property type="match status" value="1"/>
</dbReference>
<dbReference type="PANTHER" id="PTHR43065">
    <property type="entry name" value="SENSOR HISTIDINE KINASE"/>
    <property type="match status" value="1"/>
</dbReference>
<dbReference type="SUPFAM" id="SSF55785">
    <property type="entry name" value="PYP-like sensor domain (PAS domain)"/>
    <property type="match status" value="1"/>
</dbReference>
<name>A0AA37QMA5_9BACT</name>
<feature type="modified residue" description="4-aspartylphosphate" evidence="11">
    <location>
        <position position="800"/>
    </location>
</feature>
<evidence type="ECO:0000313" key="17">
    <source>
        <dbReference type="EMBL" id="GLC28463.1"/>
    </source>
</evidence>
<dbReference type="GO" id="GO:0005886">
    <property type="term" value="C:plasma membrane"/>
    <property type="evidence" value="ECO:0007669"/>
    <property type="project" value="UniProtKB-SubCell"/>
</dbReference>
<protein>
    <recommendedName>
        <fullName evidence="3">histidine kinase</fullName>
        <ecNumber evidence="3">2.7.13.3</ecNumber>
    </recommendedName>
</protein>
<dbReference type="InterPro" id="IPR000014">
    <property type="entry name" value="PAS"/>
</dbReference>
<dbReference type="SUPFAM" id="SSF158472">
    <property type="entry name" value="HAMP domain-like"/>
    <property type="match status" value="1"/>
</dbReference>
<evidence type="ECO:0000259" key="14">
    <source>
        <dbReference type="PROSITE" id="PS50110"/>
    </source>
</evidence>
<dbReference type="CDD" id="cd00130">
    <property type="entry name" value="PAS"/>
    <property type="match status" value="1"/>
</dbReference>
<dbReference type="CDD" id="cd00082">
    <property type="entry name" value="HisKA"/>
    <property type="match status" value="1"/>
</dbReference>
<evidence type="ECO:0000256" key="1">
    <source>
        <dbReference type="ARBA" id="ARBA00000085"/>
    </source>
</evidence>
<dbReference type="InterPro" id="IPR003594">
    <property type="entry name" value="HATPase_dom"/>
</dbReference>
<dbReference type="CDD" id="cd12914">
    <property type="entry name" value="PDC1_DGC_like"/>
    <property type="match status" value="1"/>
</dbReference>
<feature type="domain" description="Response regulatory" evidence="14">
    <location>
        <begin position="749"/>
        <end position="865"/>
    </location>
</feature>
<evidence type="ECO:0000256" key="11">
    <source>
        <dbReference type="PROSITE-ProRule" id="PRU00169"/>
    </source>
</evidence>
<dbReference type="NCBIfam" id="TIGR00229">
    <property type="entry name" value="sensory_box"/>
    <property type="match status" value="1"/>
</dbReference>
<feature type="domain" description="HAMP" evidence="16">
    <location>
        <begin position="301"/>
        <end position="353"/>
    </location>
</feature>
<dbReference type="SMART" id="SM00387">
    <property type="entry name" value="HATPase_c"/>
    <property type="match status" value="1"/>
</dbReference>
<feature type="domain" description="Histidine kinase" evidence="13">
    <location>
        <begin position="506"/>
        <end position="728"/>
    </location>
</feature>
<comment type="subcellular location">
    <subcellularLocation>
        <location evidence="2">Cell membrane</location>
        <topology evidence="2">Multi-pass membrane protein</topology>
    </subcellularLocation>
</comment>
<dbReference type="Pfam" id="PF00512">
    <property type="entry name" value="HisKA"/>
    <property type="match status" value="1"/>
</dbReference>
<dbReference type="Gene3D" id="3.30.450.20">
    <property type="entry name" value="PAS domain"/>
    <property type="match status" value="2"/>
</dbReference>
<dbReference type="InterPro" id="IPR001789">
    <property type="entry name" value="Sig_transdc_resp-reg_receiver"/>
</dbReference>
<evidence type="ECO:0000256" key="9">
    <source>
        <dbReference type="ARBA" id="ARBA00022989"/>
    </source>
</evidence>
<dbReference type="InterPro" id="IPR035965">
    <property type="entry name" value="PAS-like_dom_sf"/>
</dbReference>
<dbReference type="SMART" id="SM00304">
    <property type="entry name" value="HAMP"/>
    <property type="match status" value="1"/>
</dbReference>
<dbReference type="PANTHER" id="PTHR43065:SF42">
    <property type="entry name" value="TWO-COMPONENT SENSOR PPRA"/>
    <property type="match status" value="1"/>
</dbReference>
<dbReference type="PROSITE" id="PS50109">
    <property type="entry name" value="HIS_KIN"/>
    <property type="match status" value="1"/>
</dbReference>
<evidence type="ECO:0000256" key="12">
    <source>
        <dbReference type="SAM" id="Phobius"/>
    </source>
</evidence>
<comment type="caution">
    <text evidence="17">The sequence shown here is derived from an EMBL/GenBank/DDBJ whole genome shotgun (WGS) entry which is preliminary data.</text>
</comment>
<dbReference type="Gene3D" id="3.30.565.10">
    <property type="entry name" value="Histidine kinase-like ATPase, C-terminal domain"/>
    <property type="match status" value="1"/>
</dbReference>
<keyword evidence="8" id="KW-0418">Kinase</keyword>
<reference evidence="17" key="1">
    <citation type="submission" date="2022-08" db="EMBL/GenBank/DDBJ databases">
        <title>Draft genome sequencing of Roseisolibacter agri AW1220.</title>
        <authorList>
            <person name="Tobiishi Y."/>
            <person name="Tonouchi A."/>
        </authorList>
    </citation>
    <scope>NUCLEOTIDE SEQUENCE</scope>
    <source>
        <strain evidence="17">AW1220</strain>
    </source>
</reference>
<dbReference type="InterPro" id="IPR033479">
    <property type="entry name" value="dCache_1"/>
</dbReference>
<dbReference type="Pfam" id="PF13188">
    <property type="entry name" value="PAS_8"/>
    <property type="match status" value="1"/>
</dbReference>
<dbReference type="PRINTS" id="PR00344">
    <property type="entry name" value="BCTRLSENSOR"/>
</dbReference>
<dbReference type="CDD" id="cd12915">
    <property type="entry name" value="PDC2_DGC_like"/>
    <property type="match status" value="1"/>
</dbReference>
<keyword evidence="5 11" id="KW-0597">Phosphoprotein</keyword>
<dbReference type="InterPro" id="IPR036097">
    <property type="entry name" value="HisK_dim/P_sf"/>
</dbReference>
<dbReference type="InterPro" id="IPR036890">
    <property type="entry name" value="HATPase_C_sf"/>
</dbReference>
<keyword evidence="7 12" id="KW-0812">Transmembrane</keyword>
<dbReference type="InterPro" id="IPR011006">
    <property type="entry name" value="CheY-like_superfamily"/>
</dbReference>
<keyword evidence="10 12" id="KW-0472">Membrane</keyword>
<evidence type="ECO:0000256" key="4">
    <source>
        <dbReference type="ARBA" id="ARBA00022475"/>
    </source>
</evidence>
<evidence type="ECO:0000256" key="10">
    <source>
        <dbReference type="ARBA" id="ARBA00023136"/>
    </source>
</evidence>
<dbReference type="AlphaFoldDB" id="A0AA37QMA5"/>
<dbReference type="InterPro" id="IPR003661">
    <property type="entry name" value="HisK_dim/P_dom"/>
</dbReference>
<comment type="catalytic activity">
    <reaction evidence="1">
        <text>ATP + protein L-histidine = ADP + protein N-phospho-L-histidine.</text>
        <dbReference type="EC" id="2.7.13.3"/>
    </reaction>
</comment>
<dbReference type="EC" id="2.7.13.3" evidence="3"/>
<keyword evidence="4" id="KW-1003">Cell membrane</keyword>
<dbReference type="SMART" id="SM00091">
    <property type="entry name" value="PAS"/>
    <property type="match status" value="1"/>
</dbReference>
<dbReference type="CDD" id="cd06225">
    <property type="entry name" value="HAMP"/>
    <property type="match status" value="1"/>
</dbReference>
<dbReference type="Pfam" id="PF00072">
    <property type="entry name" value="Response_reg"/>
    <property type="match status" value="1"/>
</dbReference>
<dbReference type="CDD" id="cd00156">
    <property type="entry name" value="REC"/>
    <property type="match status" value="1"/>
</dbReference>
<proteinExistence type="predicted"/>
<evidence type="ECO:0000259" key="13">
    <source>
        <dbReference type="PROSITE" id="PS50109"/>
    </source>
</evidence>
<gene>
    <name evidence="17" type="ORF">rosag_49760</name>
</gene>
<dbReference type="SMART" id="SM00388">
    <property type="entry name" value="HisKA"/>
    <property type="match status" value="1"/>
</dbReference>
<evidence type="ECO:0000256" key="7">
    <source>
        <dbReference type="ARBA" id="ARBA00022692"/>
    </source>
</evidence>
<evidence type="ECO:0000256" key="2">
    <source>
        <dbReference type="ARBA" id="ARBA00004651"/>
    </source>
</evidence>
<dbReference type="PROSITE" id="PS50885">
    <property type="entry name" value="HAMP"/>
    <property type="match status" value="1"/>
</dbReference>
<dbReference type="SMART" id="SM00448">
    <property type="entry name" value="REC"/>
    <property type="match status" value="1"/>
</dbReference>
<dbReference type="SUPFAM" id="SSF52172">
    <property type="entry name" value="CheY-like"/>
    <property type="match status" value="1"/>
</dbReference>
<evidence type="ECO:0000313" key="18">
    <source>
        <dbReference type="Proteomes" id="UP001161325"/>
    </source>
</evidence>
<dbReference type="Pfam" id="PF00672">
    <property type="entry name" value="HAMP"/>
    <property type="match status" value="1"/>
</dbReference>
<dbReference type="Pfam" id="PF02518">
    <property type="entry name" value="HATPase_c"/>
    <property type="match status" value="1"/>
</dbReference>
<evidence type="ECO:0000256" key="5">
    <source>
        <dbReference type="ARBA" id="ARBA00022553"/>
    </source>
</evidence>